<dbReference type="OrthoDB" id="1934635at2759"/>
<keyword evidence="1" id="KW-0808">Transferase</keyword>
<organism evidence="1 2">
    <name type="scientific">Cucumis melo var. makuwa</name>
    <name type="common">Oriental melon</name>
    <dbReference type="NCBI Taxonomy" id="1194695"/>
    <lineage>
        <taxon>Eukaryota</taxon>
        <taxon>Viridiplantae</taxon>
        <taxon>Streptophyta</taxon>
        <taxon>Embryophyta</taxon>
        <taxon>Tracheophyta</taxon>
        <taxon>Spermatophyta</taxon>
        <taxon>Magnoliopsida</taxon>
        <taxon>eudicotyledons</taxon>
        <taxon>Gunneridae</taxon>
        <taxon>Pentapetalae</taxon>
        <taxon>rosids</taxon>
        <taxon>fabids</taxon>
        <taxon>Cucurbitales</taxon>
        <taxon>Cucurbitaceae</taxon>
        <taxon>Benincaseae</taxon>
        <taxon>Cucumis</taxon>
    </lineage>
</organism>
<dbReference type="GO" id="GO:0003964">
    <property type="term" value="F:RNA-directed DNA polymerase activity"/>
    <property type="evidence" value="ECO:0007669"/>
    <property type="project" value="UniProtKB-KW"/>
</dbReference>
<keyword evidence="1" id="KW-0695">RNA-directed DNA polymerase</keyword>
<comment type="caution">
    <text evidence="1">The sequence shown here is derived from an EMBL/GenBank/DDBJ whole genome shotgun (WGS) entry which is preliminary data.</text>
</comment>
<sequence length="112" mass="12516">MDETSYLGFPLGRSIPMPLAQSLVVRRSNPRVVQAKIKQWGENEKSPARLSPLAIPFLDEQIEAGSVPVEIQEVLNEYVDIMPRRPCPRGIDHEIELVPGAKPPAQNAYRMA</sequence>
<protein>
    <submittedName>
        <fullName evidence="1">Reverse transcriptase</fullName>
    </submittedName>
</protein>
<evidence type="ECO:0000313" key="1">
    <source>
        <dbReference type="EMBL" id="KAA0036096.1"/>
    </source>
</evidence>
<gene>
    <name evidence="1" type="ORF">E6C27_scaffold46581G00050</name>
</gene>
<dbReference type="EMBL" id="SSTE01019842">
    <property type="protein sequence ID" value="KAA0036096.1"/>
    <property type="molecule type" value="Genomic_DNA"/>
</dbReference>
<proteinExistence type="predicted"/>
<evidence type="ECO:0000313" key="2">
    <source>
        <dbReference type="Proteomes" id="UP000321393"/>
    </source>
</evidence>
<dbReference type="AlphaFoldDB" id="A0A5A7T1J5"/>
<name>A0A5A7T1J5_CUCMM</name>
<dbReference type="Proteomes" id="UP000321393">
    <property type="component" value="Unassembled WGS sequence"/>
</dbReference>
<accession>A0A5A7T1J5</accession>
<reference evidence="1 2" key="1">
    <citation type="submission" date="2019-08" db="EMBL/GenBank/DDBJ databases">
        <title>Draft genome sequences of two oriental melons (Cucumis melo L. var makuwa).</title>
        <authorList>
            <person name="Kwon S.-Y."/>
        </authorList>
    </citation>
    <scope>NUCLEOTIDE SEQUENCE [LARGE SCALE GENOMIC DNA]</scope>
    <source>
        <strain evidence="2">cv. SW 3</strain>
        <tissue evidence="1">Leaf</tissue>
    </source>
</reference>
<keyword evidence="1" id="KW-0548">Nucleotidyltransferase</keyword>